<keyword evidence="11 27" id="KW-0812">Transmembrane</keyword>
<dbReference type="FunFam" id="3.80.10.10:FF:000400">
    <property type="entry name" value="Nuclear pore complex protein NUP107"/>
    <property type="match status" value="1"/>
</dbReference>
<evidence type="ECO:0000256" key="1">
    <source>
        <dbReference type="ARBA" id="ARBA00004167"/>
    </source>
</evidence>
<dbReference type="GO" id="GO:0004674">
    <property type="term" value="F:protein serine/threonine kinase activity"/>
    <property type="evidence" value="ECO:0007669"/>
    <property type="project" value="UniProtKB-EC"/>
</dbReference>
<dbReference type="GO" id="GO:0006952">
    <property type="term" value="P:defense response"/>
    <property type="evidence" value="ECO:0007669"/>
    <property type="project" value="UniProtKB-KW"/>
</dbReference>
<dbReference type="FunFam" id="3.30.200.20:FF:000307">
    <property type="entry name" value="pollen receptor-like kinase 1"/>
    <property type="match status" value="1"/>
</dbReference>
<feature type="compositionally biased region" description="Polar residues" evidence="26">
    <location>
        <begin position="272"/>
        <end position="282"/>
    </location>
</feature>
<evidence type="ECO:0000256" key="9">
    <source>
        <dbReference type="ARBA" id="ARBA00022614"/>
    </source>
</evidence>
<keyword evidence="16" id="KW-0611">Plant defense</keyword>
<keyword evidence="7" id="KW-0964">Secreted</keyword>
<dbReference type="InterPro" id="IPR013210">
    <property type="entry name" value="LRR_N_plant-typ"/>
</dbReference>
<comment type="similarity">
    <text evidence="23">Belongs to the polygalacturonase-inhibiting protein family.</text>
</comment>
<evidence type="ECO:0000256" key="23">
    <source>
        <dbReference type="ARBA" id="ARBA00038043"/>
    </source>
</evidence>
<dbReference type="FunFam" id="1.10.510.10:FF:000480">
    <property type="entry name" value="Pollen receptor-like kinase 1"/>
    <property type="match status" value="1"/>
</dbReference>
<evidence type="ECO:0000256" key="21">
    <source>
        <dbReference type="ARBA" id="ARBA00023170"/>
    </source>
</evidence>
<dbReference type="Gene3D" id="1.10.510.10">
    <property type="entry name" value="Transferase(Phosphotransferase) domain 1"/>
    <property type="match status" value="1"/>
</dbReference>
<feature type="domain" description="Protein kinase" evidence="29">
    <location>
        <begin position="331"/>
        <end position="616"/>
    </location>
</feature>
<keyword evidence="14" id="KW-0547">Nucleotide-binding</keyword>
<evidence type="ECO:0000256" key="12">
    <source>
        <dbReference type="ARBA" id="ARBA00022729"/>
    </source>
</evidence>
<feature type="transmembrane region" description="Helical" evidence="27">
    <location>
        <begin position="242"/>
        <end position="263"/>
    </location>
</feature>
<keyword evidence="22" id="KW-0325">Glycoprotein</keyword>
<evidence type="ECO:0000256" key="10">
    <source>
        <dbReference type="ARBA" id="ARBA00022679"/>
    </source>
</evidence>
<evidence type="ECO:0000256" key="19">
    <source>
        <dbReference type="ARBA" id="ARBA00023136"/>
    </source>
</evidence>
<organism evidence="30 31">
    <name type="scientific">Psophocarpus tetragonolobus</name>
    <name type="common">Winged bean</name>
    <name type="synonym">Dolichos tetragonolobus</name>
    <dbReference type="NCBI Taxonomy" id="3891"/>
    <lineage>
        <taxon>Eukaryota</taxon>
        <taxon>Viridiplantae</taxon>
        <taxon>Streptophyta</taxon>
        <taxon>Embryophyta</taxon>
        <taxon>Tracheophyta</taxon>
        <taxon>Spermatophyta</taxon>
        <taxon>Magnoliopsida</taxon>
        <taxon>eudicotyledons</taxon>
        <taxon>Gunneridae</taxon>
        <taxon>Pentapetalae</taxon>
        <taxon>rosids</taxon>
        <taxon>fabids</taxon>
        <taxon>Fabales</taxon>
        <taxon>Fabaceae</taxon>
        <taxon>Papilionoideae</taxon>
        <taxon>50 kb inversion clade</taxon>
        <taxon>NPAAA clade</taxon>
        <taxon>indigoferoid/millettioid clade</taxon>
        <taxon>Phaseoleae</taxon>
        <taxon>Psophocarpus</taxon>
    </lineage>
</organism>
<dbReference type="InterPro" id="IPR001245">
    <property type="entry name" value="Ser-Thr/Tyr_kinase_cat_dom"/>
</dbReference>
<evidence type="ECO:0000313" key="31">
    <source>
        <dbReference type="Proteomes" id="UP001386955"/>
    </source>
</evidence>
<evidence type="ECO:0000256" key="27">
    <source>
        <dbReference type="SAM" id="Phobius"/>
    </source>
</evidence>
<keyword evidence="31" id="KW-1185">Reference proteome</keyword>
<comment type="catalytic activity">
    <reaction evidence="24">
        <text>L-threonyl-[protein] + ATP = O-phospho-L-threonyl-[protein] + ADP + H(+)</text>
        <dbReference type="Rhea" id="RHEA:46608"/>
        <dbReference type="Rhea" id="RHEA-COMP:11060"/>
        <dbReference type="Rhea" id="RHEA-COMP:11605"/>
        <dbReference type="ChEBI" id="CHEBI:15378"/>
        <dbReference type="ChEBI" id="CHEBI:30013"/>
        <dbReference type="ChEBI" id="CHEBI:30616"/>
        <dbReference type="ChEBI" id="CHEBI:61977"/>
        <dbReference type="ChEBI" id="CHEBI:456216"/>
        <dbReference type="EC" id="2.7.11.1"/>
    </reaction>
</comment>
<keyword evidence="17" id="KW-0067">ATP-binding</keyword>
<dbReference type="SUPFAM" id="SSF52058">
    <property type="entry name" value="L domain-like"/>
    <property type="match status" value="1"/>
</dbReference>
<evidence type="ECO:0000256" key="18">
    <source>
        <dbReference type="ARBA" id="ARBA00022989"/>
    </source>
</evidence>
<dbReference type="EMBL" id="JAYMYS010000003">
    <property type="protein sequence ID" value="KAK7399053.1"/>
    <property type="molecule type" value="Genomic_DNA"/>
</dbReference>
<dbReference type="Pfam" id="PF08263">
    <property type="entry name" value="LRRNT_2"/>
    <property type="match status" value="1"/>
</dbReference>
<feature type="region of interest" description="Disordered" evidence="26">
    <location>
        <begin position="272"/>
        <end position="307"/>
    </location>
</feature>
<dbReference type="PANTHER" id="PTHR48007">
    <property type="entry name" value="LEUCINE-RICH REPEAT RECEPTOR-LIKE PROTEIN KINASE PXC1"/>
    <property type="match status" value="1"/>
</dbReference>
<evidence type="ECO:0000256" key="20">
    <source>
        <dbReference type="ARBA" id="ARBA00023157"/>
    </source>
</evidence>
<dbReference type="SUPFAM" id="SSF56112">
    <property type="entry name" value="Protein kinase-like (PK-like)"/>
    <property type="match status" value="1"/>
</dbReference>
<evidence type="ECO:0000256" key="7">
    <source>
        <dbReference type="ARBA" id="ARBA00022525"/>
    </source>
</evidence>
<dbReference type="Gene3D" id="3.30.200.20">
    <property type="entry name" value="Phosphorylase Kinase, domain 1"/>
    <property type="match status" value="1"/>
</dbReference>
<comment type="subcellular location">
    <subcellularLocation>
        <location evidence="2">Membrane</location>
        <topology evidence="2">Peripheral membrane protein</topology>
    </subcellularLocation>
    <subcellularLocation>
        <location evidence="1">Membrane</location>
        <topology evidence="1">Single-pass membrane protein</topology>
    </subcellularLocation>
    <subcellularLocation>
        <location evidence="3">Secreted</location>
        <location evidence="3">Cell wall</location>
    </subcellularLocation>
</comment>
<dbReference type="PROSITE" id="PS50011">
    <property type="entry name" value="PROTEIN_KINASE_DOM"/>
    <property type="match status" value="1"/>
</dbReference>
<keyword evidence="13" id="KW-0677">Repeat</keyword>
<dbReference type="PANTHER" id="PTHR48007:SF64">
    <property type="entry name" value="POLLEN RECEPTOR-LIKE KINASE 1"/>
    <property type="match status" value="1"/>
</dbReference>
<dbReference type="Proteomes" id="UP001386955">
    <property type="component" value="Unassembled WGS sequence"/>
</dbReference>
<evidence type="ECO:0000256" key="5">
    <source>
        <dbReference type="ARBA" id="ARBA00012513"/>
    </source>
</evidence>
<name>A0AAN9XM27_PSOTE</name>
<evidence type="ECO:0000259" key="29">
    <source>
        <dbReference type="PROSITE" id="PS50011"/>
    </source>
</evidence>
<dbReference type="InterPro" id="IPR032675">
    <property type="entry name" value="LRR_dom_sf"/>
</dbReference>
<evidence type="ECO:0000256" key="25">
    <source>
        <dbReference type="ARBA" id="ARBA00048679"/>
    </source>
</evidence>
<feature type="chain" id="PRO_5042951491" description="non-specific serine/threonine protein kinase" evidence="28">
    <location>
        <begin position="26"/>
        <end position="629"/>
    </location>
</feature>
<dbReference type="EC" id="2.7.11.1" evidence="5"/>
<reference evidence="30 31" key="1">
    <citation type="submission" date="2024-01" db="EMBL/GenBank/DDBJ databases">
        <title>The genomes of 5 underutilized Papilionoideae crops provide insights into root nodulation and disease resistanc.</title>
        <authorList>
            <person name="Jiang F."/>
        </authorList>
    </citation>
    <scope>NUCLEOTIDE SEQUENCE [LARGE SCALE GENOMIC DNA]</scope>
    <source>
        <strain evidence="30">DUOXIRENSHENG_FW03</strain>
        <tissue evidence="30">Leaves</tissue>
    </source>
</reference>
<sequence length="629" mass="70646">MALSGWHCWWITLVIFSALILPSFGASDSELLLKVKSSLQNYNNELISWNASVPPCSGDHSNWRGILCYQGKVWGVKLENMGLRGVIDVLSLRSLPYLRTLSFMNNDFDGAWPEIQHLVGLKSLYLSNNKFSGEIPFRTFEGMQWLKKIHLSNNHFTGTIPTSLTLLPRLIQLRLEGNAFTGPIPRFHRHNKLKSFSVANNDLAGEIPRSLRRMPVSSFSGNERLCGAPLGSCNSKSSTVSIIVAVVVVCVAVIVIAAVVFILHRRSKRGQQTSLENPSSGCSKGRVREVGNESIRSSRSLSSNHSRRGDHMKLSFLRDDRERFDLQELLRASAEILGSGCFSSSYKASLMHGPTIVVKRFKQMNNVGKEEFQEHMRRLGRLSHPNLLPPVAYYYRREEKLMVTDYVHNGSLAVRLHGHQSLGEPSLDWPIRLKIVKGIAKGLEYLYKDMPSLIAPHGNLKSSNVLLTESFEPLLTDYGLVPVINQDLAQDIMVIYKSPEYLQQGRITKKTDVWCLGILILEILTGKFPANFLQKGKGSEVSLASWVHSVVPEEWTNAVFDQDMGATKNGEGEMGKLLKIALNCVEGDVDKRWDLKEAVEKIQEVKERDHDQENFYTSYASEADMKSST</sequence>
<keyword evidence="21" id="KW-0675">Receptor</keyword>
<keyword evidence="20" id="KW-1015">Disulfide bond</keyword>
<dbReference type="InterPro" id="IPR011009">
    <property type="entry name" value="Kinase-like_dom_sf"/>
</dbReference>
<keyword evidence="15" id="KW-0418">Kinase</keyword>
<evidence type="ECO:0000256" key="22">
    <source>
        <dbReference type="ARBA" id="ARBA00023180"/>
    </source>
</evidence>
<keyword evidence="9" id="KW-0433">Leucine-rich repeat</keyword>
<evidence type="ECO:0000256" key="17">
    <source>
        <dbReference type="ARBA" id="ARBA00022840"/>
    </source>
</evidence>
<evidence type="ECO:0000313" key="30">
    <source>
        <dbReference type="EMBL" id="KAK7399053.1"/>
    </source>
</evidence>
<feature type="signal peptide" evidence="28">
    <location>
        <begin position="1"/>
        <end position="25"/>
    </location>
</feature>
<dbReference type="Gene3D" id="3.80.10.10">
    <property type="entry name" value="Ribonuclease Inhibitor"/>
    <property type="match status" value="2"/>
</dbReference>
<proteinExistence type="inferred from homology"/>
<keyword evidence="10" id="KW-0808">Transferase</keyword>
<dbReference type="AlphaFoldDB" id="A0AAN9XM27"/>
<feature type="compositionally biased region" description="Low complexity" evidence="26">
    <location>
        <begin position="294"/>
        <end position="304"/>
    </location>
</feature>
<dbReference type="GO" id="GO:0005524">
    <property type="term" value="F:ATP binding"/>
    <property type="evidence" value="ECO:0007669"/>
    <property type="project" value="UniProtKB-KW"/>
</dbReference>
<accession>A0AAN9XM27</accession>
<evidence type="ECO:0000256" key="8">
    <source>
        <dbReference type="ARBA" id="ARBA00022553"/>
    </source>
</evidence>
<keyword evidence="6" id="KW-0134">Cell wall</keyword>
<evidence type="ECO:0000256" key="4">
    <source>
        <dbReference type="ARBA" id="ARBA00008684"/>
    </source>
</evidence>
<dbReference type="Pfam" id="PF13855">
    <property type="entry name" value="LRR_8"/>
    <property type="match status" value="1"/>
</dbReference>
<comment type="similarity">
    <text evidence="4">Belongs to the protein kinase superfamily. Ser/Thr protein kinase family.</text>
</comment>
<evidence type="ECO:0000256" key="11">
    <source>
        <dbReference type="ARBA" id="ARBA00022692"/>
    </source>
</evidence>
<evidence type="ECO:0000256" key="26">
    <source>
        <dbReference type="SAM" id="MobiDB-lite"/>
    </source>
</evidence>
<evidence type="ECO:0000256" key="3">
    <source>
        <dbReference type="ARBA" id="ARBA00004191"/>
    </source>
</evidence>
<keyword evidence="8" id="KW-0597">Phosphoprotein</keyword>
<dbReference type="InterPro" id="IPR000719">
    <property type="entry name" value="Prot_kinase_dom"/>
</dbReference>
<evidence type="ECO:0000256" key="16">
    <source>
        <dbReference type="ARBA" id="ARBA00022821"/>
    </source>
</evidence>
<keyword evidence="18 27" id="KW-1133">Transmembrane helix</keyword>
<evidence type="ECO:0000256" key="24">
    <source>
        <dbReference type="ARBA" id="ARBA00047899"/>
    </source>
</evidence>
<protein>
    <recommendedName>
        <fullName evidence="5">non-specific serine/threonine protein kinase</fullName>
        <ecNumber evidence="5">2.7.11.1</ecNumber>
    </recommendedName>
</protein>
<comment type="caution">
    <text evidence="30">The sequence shown here is derived from an EMBL/GenBank/DDBJ whole genome shotgun (WGS) entry which is preliminary data.</text>
</comment>
<evidence type="ECO:0000256" key="15">
    <source>
        <dbReference type="ARBA" id="ARBA00022777"/>
    </source>
</evidence>
<comment type="catalytic activity">
    <reaction evidence="25">
        <text>L-seryl-[protein] + ATP = O-phospho-L-seryl-[protein] + ADP + H(+)</text>
        <dbReference type="Rhea" id="RHEA:17989"/>
        <dbReference type="Rhea" id="RHEA-COMP:9863"/>
        <dbReference type="Rhea" id="RHEA-COMP:11604"/>
        <dbReference type="ChEBI" id="CHEBI:15378"/>
        <dbReference type="ChEBI" id="CHEBI:29999"/>
        <dbReference type="ChEBI" id="CHEBI:30616"/>
        <dbReference type="ChEBI" id="CHEBI:83421"/>
        <dbReference type="ChEBI" id="CHEBI:456216"/>
        <dbReference type="EC" id="2.7.11.1"/>
    </reaction>
</comment>
<gene>
    <name evidence="30" type="ORF">VNO78_10228</name>
</gene>
<dbReference type="Pfam" id="PF07714">
    <property type="entry name" value="PK_Tyr_Ser-Thr"/>
    <property type="match status" value="1"/>
</dbReference>
<dbReference type="InterPro" id="IPR001611">
    <property type="entry name" value="Leu-rich_rpt"/>
</dbReference>
<keyword evidence="19 27" id="KW-0472">Membrane</keyword>
<dbReference type="InterPro" id="IPR046959">
    <property type="entry name" value="PRK1-6/SRF4-like"/>
</dbReference>
<evidence type="ECO:0000256" key="28">
    <source>
        <dbReference type="SAM" id="SignalP"/>
    </source>
</evidence>
<evidence type="ECO:0000256" key="2">
    <source>
        <dbReference type="ARBA" id="ARBA00004170"/>
    </source>
</evidence>
<evidence type="ECO:0000256" key="13">
    <source>
        <dbReference type="ARBA" id="ARBA00022737"/>
    </source>
</evidence>
<dbReference type="GO" id="GO:0016020">
    <property type="term" value="C:membrane"/>
    <property type="evidence" value="ECO:0007669"/>
    <property type="project" value="UniProtKB-SubCell"/>
</dbReference>
<evidence type="ECO:0000256" key="6">
    <source>
        <dbReference type="ARBA" id="ARBA00022512"/>
    </source>
</evidence>
<keyword evidence="12 28" id="KW-0732">Signal</keyword>
<evidence type="ECO:0000256" key="14">
    <source>
        <dbReference type="ARBA" id="ARBA00022741"/>
    </source>
</evidence>